<keyword evidence="1" id="KW-0812">Transmembrane</keyword>
<keyword evidence="1" id="KW-1133">Transmembrane helix</keyword>
<gene>
    <name evidence="2" type="ORF">JF922_22405</name>
</gene>
<evidence type="ECO:0000256" key="1">
    <source>
        <dbReference type="SAM" id="Phobius"/>
    </source>
</evidence>
<reference evidence="2" key="1">
    <citation type="submission" date="2020-10" db="EMBL/GenBank/DDBJ databases">
        <title>Ca. Dormibacterota MAGs.</title>
        <authorList>
            <person name="Montgomery K."/>
        </authorList>
    </citation>
    <scope>NUCLEOTIDE SEQUENCE [LARGE SCALE GENOMIC DNA]</scope>
    <source>
        <strain evidence="2">SC8812_S17_10</strain>
    </source>
</reference>
<evidence type="ECO:0000313" key="2">
    <source>
        <dbReference type="EMBL" id="MBJ7600806.1"/>
    </source>
</evidence>
<name>A0A934K391_9BACT</name>
<dbReference type="Proteomes" id="UP000612893">
    <property type="component" value="Unassembled WGS sequence"/>
</dbReference>
<proteinExistence type="predicted"/>
<sequence length="164" mass="16984">MLRAILAGIVPGRHASGAIYGTLVTAGTILAASEGAQDVVEVGITVVVTLALYWIAHSYAEVLGNADAVAPSWRVAARELAVESPMVAACIIPLIVLLAADLLLGASFELAVTIGLCTTVGLLFVWGILAARRAELSRGWAVISGLVYTFLGVAIVVLKLVLLH</sequence>
<keyword evidence="1" id="KW-0472">Membrane</keyword>
<feature type="transmembrane region" description="Helical" evidence="1">
    <location>
        <begin position="141"/>
        <end position="162"/>
    </location>
</feature>
<protein>
    <submittedName>
        <fullName evidence="2">Uncharacterized protein</fullName>
    </submittedName>
</protein>
<accession>A0A934K391</accession>
<feature type="transmembrane region" description="Helical" evidence="1">
    <location>
        <begin position="86"/>
        <end position="104"/>
    </location>
</feature>
<comment type="caution">
    <text evidence="2">The sequence shown here is derived from an EMBL/GenBank/DDBJ whole genome shotgun (WGS) entry which is preliminary data.</text>
</comment>
<dbReference type="RefSeq" id="WP_338204778.1">
    <property type="nucleotide sequence ID" value="NZ_JAEKNR010000218.1"/>
</dbReference>
<dbReference type="EMBL" id="JAEKNR010000218">
    <property type="protein sequence ID" value="MBJ7600806.1"/>
    <property type="molecule type" value="Genomic_DNA"/>
</dbReference>
<feature type="transmembrane region" description="Helical" evidence="1">
    <location>
        <begin position="110"/>
        <end position="129"/>
    </location>
</feature>
<organism evidence="2 3">
    <name type="scientific">Candidatus Nephthysia bennettiae</name>
    <dbReference type="NCBI Taxonomy" id="3127016"/>
    <lineage>
        <taxon>Bacteria</taxon>
        <taxon>Bacillati</taxon>
        <taxon>Candidatus Dormiibacterota</taxon>
        <taxon>Candidatus Dormibacteria</taxon>
        <taxon>Candidatus Dormibacterales</taxon>
        <taxon>Candidatus Dormibacteraceae</taxon>
        <taxon>Candidatus Nephthysia</taxon>
    </lineage>
</organism>
<evidence type="ECO:0000313" key="3">
    <source>
        <dbReference type="Proteomes" id="UP000612893"/>
    </source>
</evidence>
<dbReference type="AlphaFoldDB" id="A0A934K391"/>
<keyword evidence="3" id="KW-1185">Reference proteome</keyword>